<feature type="region of interest" description="Disordered" evidence="1">
    <location>
        <begin position="67"/>
        <end position="86"/>
    </location>
</feature>
<sequence>MSTATHDGKTVGAQSMISGDCDHPTSLPRSTRSPGDDVLDFPSHFDTSRNVRTERKIYTRDLTSRTDNRLDLESPEPFPARSPSRLDQLIFSSPPGLLSSGRATQTPRLSAIPFFPGPIHELFPSRWYDDDDDDVQKSNQDVEGVDSSCETSFASVEDTSFSSLGFGHSMGGAGDESYSDEYESANTSLSLSSLGGCGAGAGAGLAGVGRREKVLRTHKELVGLGILGLDEDLALRLSSLGVPYSQSLFADSASSKDSGSPHCKNDISVAVEEEEAENANIDQDIVIPYSSLSSFSGHILTSIPECDLEFDDDSAEVDSSGLGGFDGELSWLCSPSPSPTSPSFPSPSPSEYSSDALYRLRESFSGKGQPGVRLRASTYPSSPSSNSSTSAPLSLSVLKSVTY</sequence>
<evidence type="ECO:0000256" key="1">
    <source>
        <dbReference type="SAM" id="MobiDB-lite"/>
    </source>
</evidence>
<organism evidence="2 3">
    <name type="scientific">Candolleomyces eurysporus</name>
    <dbReference type="NCBI Taxonomy" id="2828524"/>
    <lineage>
        <taxon>Eukaryota</taxon>
        <taxon>Fungi</taxon>
        <taxon>Dikarya</taxon>
        <taxon>Basidiomycota</taxon>
        <taxon>Agaricomycotina</taxon>
        <taxon>Agaricomycetes</taxon>
        <taxon>Agaricomycetidae</taxon>
        <taxon>Agaricales</taxon>
        <taxon>Agaricineae</taxon>
        <taxon>Psathyrellaceae</taxon>
        <taxon>Candolleomyces</taxon>
    </lineage>
</organism>
<name>A0A9W8IQA0_9AGAR</name>
<feature type="compositionally biased region" description="Pro residues" evidence="1">
    <location>
        <begin position="336"/>
        <end position="348"/>
    </location>
</feature>
<dbReference type="OrthoDB" id="10396830at2759"/>
<feature type="region of interest" description="Disordered" evidence="1">
    <location>
        <begin position="334"/>
        <end position="403"/>
    </location>
</feature>
<evidence type="ECO:0000313" key="2">
    <source>
        <dbReference type="EMBL" id="KAJ2920790.1"/>
    </source>
</evidence>
<proteinExistence type="predicted"/>
<dbReference type="EMBL" id="JANBPK010001761">
    <property type="protein sequence ID" value="KAJ2920790.1"/>
    <property type="molecule type" value="Genomic_DNA"/>
</dbReference>
<feature type="region of interest" description="Disordered" evidence="1">
    <location>
        <begin position="126"/>
        <end position="148"/>
    </location>
</feature>
<evidence type="ECO:0000313" key="3">
    <source>
        <dbReference type="Proteomes" id="UP001140091"/>
    </source>
</evidence>
<comment type="caution">
    <text evidence="2">The sequence shown here is derived from an EMBL/GenBank/DDBJ whole genome shotgun (WGS) entry which is preliminary data.</text>
</comment>
<accession>A0A9W8IQA0</accession>
<feature type="compositionally biased region" description="Low complexity" evidence="1">
    <location>
        <begin position="376"/>
        <end position="396"/>
    </location>
</feature>
<feature type="region of interest" description="Disordered" evidence="1">
    <location>
        <begin position="1"/>
        <end position="45"/>
    </location>
</feature>
<dbReference type="AlphaFoldDB" id="A0A9W8IQA0"/>
<gene>
    <name evidence="2" type="ORF">H1R20_g16304</name>
</gene>
<keyword evidence="3" id="KW-1185">Reference proteome</keyword>
<protein>
    <submittedName>
        <fullName evidence="2">Uncharacterized protein</fullName>
    </submittedName>
</protein>
<dbReference type="Proteomes" id="UP001140091">
    <property type="component" value="Unassembled WGS sequence"/>
</dbReference>
<feature type="non-terminal residue" evidence="2">
    <location>
        <position position="403"/>
    </location>
</feature>
<reference evidence="2" key="1">
    <citation type="submission" date="2022-06" db="EMBL/GenBank/DDBJ databases">
        <title>Genome Sequence of Candolleomyces eurysporus.</title>
        <authorList>
            <person name="Buettner E."/>
        </authorList>
    </citation>
    <scope>NUCLEOTIDE SEQUENCE</scope>
    <source>
        <strain evidence="2">VTCC 930004</strain>
    </source>
</reference>